<gene>
    <name evidence="2" type="ORF">FHR82_003748</name>
</gene>
<dbReference type="EMBL" id="JACHJQ010000004">
    <property type="protein sequence ID" value="MBB4907506.1"/>
    <property type="molecule type" value="Genomic_DNA"/>
</dbReference>
<evidence type="ECO:0000259" key="1">
    <source>
        <dbReference type="PROSITE" id="PS51819"/>
    </source>
</evidence>
<organism evidence="2 3">
    <name type="scientific">Actinophytocola algeriensis</name>
    <dbReference type="NCBI Taxonomy" id="1768010"/>
    <lineage>
        <taxon>Bacteria</taxon>
        <taxon>Bacillati</taxon>
        <taxon>Actinomycetota</taxon>
        <taxon>Actinomycetes</taxon>
        <taxon>Pseudonocardiales</taxon>
        <taxon>Pseudonocardiaceae</taxon>
    </lineage>
</organism>
<dbReference type="InterPro" id="IPR029068">
    <property type="entry name" value="Glyas_Bleomycin-R_OHBP_Dase"/>
</dbReference>
<dbReference type="RefSeq" id="WP_221463992.1">
    <property type="nucleotide sequence ID" value="NZ_JACHJQ010000004.1"/>
</dbReference>
<dbReference type="PANTHER" id="PTHR36503:SF2">
    <property type="entry name" value="BLR2408 PROTEIN"/>
    <property type="match status" value="1"/>
</dbReference>
<sequence length="122" mass="12954">MIIALPTADRVGAHEFYPKAFGFEAFGPVADDGVPEPLQFRLADDLVLMLIPTGGFGWTVNRPVAERGTSEVALSITVDDVDVAFGRAVSAGAEVVAEPEQKPWAYTAAVADPDGHVWLLTS</sequence>
<proteinExistence type="predicted"/>
<protein>
    <recommendedName>
        <fullName evidence="1">VOC domain-containing protein</fullName>
    </recommendedName>
</protein>
<evidence type="ECO:0000313" key="2">
    <source>
        <dbReference type="EMBL" id="MBB4907506.1"/>
    </source>
</evidence>
<reference evidence="2 3" key="1">
    <citation type="submission" date="2020-08" db="EMBL/GenBank/DDBJ databases">
        <title>Genomic Encyclopedia of Type Strains, Phase III (KMG-III): the genomes of soil and plant-associated and newly described type strains.</title>
        <authorList>
            <person name="Whitman W."/>
        </authorList>
    </citation>
    <scope>NUCLEOTIDE SEQUENCE [LARGE SCALE GENOMIC DNA]</scope>
    <source>
        <strain evidence="2 3">CECT 8960</strain>
    </source>
</reference>
<dbReference type="Proteomes" id="UP000520767">
    <property type="component" value="Unassembled WGS sequence"/>
</dbReference>
<dbReference type="PROSITE" id="PS51819">
    <property type="entry name" value="VOC"/>
    <property type="match status" value="1"/>
</dbReference>
<dbReference type="InterPro" id="IPR037523">
    <property type="entry name" value="VOC_core"/>
</dbReference>
<dbReference type="Pfam" id="PF18029">
    <property type="entry name" value="Glyoxalase_6"/>
    <property type="match status" value="1"/>
</dbReference>
<dbReference type="PANTHER" id="PTHR36503">
    <property type="entry name" value="BLR2520 PROTEIN"/>
    <property type="match status" value="1"/>
</dbReference>
<dbReference type="InterPro" id="IPR041581">
    <property type="entry name" value="Glyoxalase_6"/>
</dbReference>
<dbReference type="SUPFAM" id="SSF54593">
    <property type="entry name" value="Glyoxalase/Bleomycin resistance protein/Dihydroxybiphenyl dioxygenase"/>
    <property type="match status" value="1"/>
</dbReference>
<name>A0A7W7Q5L8_9PSEU</name>
<feature type="domain" description="VOC" evidence="1">
    <location>
        <begin position="1"/>
        <end position="122"/>
    </location>
</feature>
<dbReference type="AlphaFoldDB" id="A0A7W7Q5L8"/>
<keyword evidence="3" id="KW-1185">Reference proteome</keyword>
<comment type="caution">
    <text evidence="2">The sequence shown here is derived from an EMBL/GenBank/DDBJ whole genome shotgun (WGS) entry which is preliminary data.</text>
</comment>
<accession>A0A7W7Q5L8</accession>
<evidence type="ECO:0000313" key="3">
    <source>
        <dbReference type="Proteomes" id="UP000520767"/>
    </source>
</evidence>
<dbReference type="Gene3D" id="3.10.180.10">
    <property type="entry name" value="2,3-Dihydroxybiphenyl 1,2-Dioxygenase, domain 1"/>
    <property type="match status" value="1"/>
</dbReference>